<organism evidence="3 4">
    <name type="scientific">Trinickia caryophylli</name>
    <name type="common">Paraburkholderia caryophylli</name>
    <dbReference type="NCBI Taxonomy" id="28094"/>
    <lineage>
        <taxon>Bacteria</taxon>
        <taxon>Pseudomonadati</taxon>
        <taxon>Pseudomonadota</taxon>
        <taxon>Betaproteobacteria</taxon>
        <taxon>Burkholderiales</taxon>
        <taxon>Burkholderiaceae</taxon>
        <taxon>Trinickia</taxon>
    </lineage>
</organism>
<proteinExistence type="predicted"/>
<evidence type="ECO:0000256" key="2">
    <source>
        <dbReference type="SAM" id="SignalP"/>
    </source>
</evidence>
<feature type="chain" id="PRO_5012191657" evidence="2">
    <location>
        <begin position="27"/>
        <end position="105"/>
    </location>
</feature>
<feature type="region of interest" description="Disordered" evidence="1">
    <location>
        <begin position="24"/>
        <end position="105"/>
    </location>
</feature>
<accession>A0A1X7EBX7</accession>
<evidence type="ECO:0000313" key="4">
    <source>
        <dbReference type="Proteomes" id="UP000192911"/>
    </source>
</evidence>
<dbReference type="AlphaFoldDB" id="A0A1X7EBX7"/>
<feature type="signal peptide" evidence="2">
    <location>
        <begin position="1"/>
        <end position="26"/>
    </location>
</feature>
<gene>
    <name evidence="3" type="ORF">SAMN06295900_105174</name>
</gene>
<protein>
    <submittedName>
        <fullName evidence="3">Uncharacterized protein</fullName>
    </submittedName>
</protein>
<sequence length="105" mass="10124">MRSYRVKMLAVALVALALLGVSSAAAAQGSTTGDASAGVQRKPGSEGATSTAGASRPGNGGPSASTAPGPGTGQGAQARTWGPHTTAGTRGKLRRPPAASDTAPR</sequence>
<feature type="compositionally biased region" description="Low complexity" evidence="1">
    <location>
        <begin position="24"/>
        <end position="38"/>
    </location>
</feature>
<dbReference type="GeneID" id="95553744"/>
<dbReference type="Proteomes" id="UP000192911">
    <property type="component" value="Unassembled WGS sequence"/>
</dbReference>
<reference evidence="4" key="1">
    <citation type="submission" date="2017-04" db="EMBL/GenBank/DDBJ databases">
        <authorList>
            <person name="Varghese N."/>
            <person name="Submissions S."/>
        </authorList>
    </citation>
    <scope>NUCLEOTIDE SEQUENCE [LARGE SCALE GENOMIC DNA]</scope>
    <source>
        <strain evidence="4">Ballard 720</strain>
    </source>
</reference>
<evidence type="ECO:0000313" key="3">
    <source>
        <dbReference type="EMBL" id="SMF31258.1"/>
    </source>
</evidence>
<keyword evidence="4" id="KW-1185">Reference proteome</keyword>
<name>A0A1X7EBX7_TRICW</name>
<dbReference type="RefSeq" id="WP_139831152.1">
    <property type="nucleotide sequence ID" value="NZ_BSQD01000004.1"/>
</dbReference>
<dbReference type="EMBL" id="FXAH01000005">
    <property type="protein sequence ID" value="SMF31258.1"/>
    <property type="molecule type" value="Genomic_DNA"/>
</dbReference>
<dbReference type="STRING" id="28094.SAMN06295900_105174"/>
<evidence type="ECO:0000256" key="1">
    <source>
        <dbReference type="SAM" id="MobiDB-lite"/>
    </source>
</evidence>
<keyword evidence="2" id="KW-0732">Signal</keyword>